<feature type="region of interest" description="Disordered" evidence="1">
    <location>
        <begin position="56"/>
        <end position="82"/>
    </location>
</feature>
<dbReference type="Proteomes" id="UP001162162">
    <property type="component" value="Unassembled WGS sequence"/>
</dbReference>
<evidence type="ECO:0000256" key="1">
    <source>
        <dbReference type="SAM" id="MobiDB-lite"/>
    </source>
</evidence>
<reference evidence="2" key="1">
    <citation type="journal article" date="2023" name="Insect Mol. Biol.">
        <title>Genome sequencing provides insights into the evolution of gene families encoding plant cell wall-degrading enzymes in longhorned beetles.</title>
        <authorList>
            <person name="Shin N.R."/>
            <person name="Okamura Y."/>
            <person name="Kirsch R."/>
            <person name="Pauchet Y."/>
        </authorList>
    </citation>
    <scope>NUCLEOTIDE SEQUENCE</scope>
    <source>
        <strain evidence="2">AMC_N1</strain>
    </source>
</reference>
<accession>A0AAV8ZC04</accession>
<dbReference type="EMBL" id="JAPWTK010000004">
    <property type="protein sequence ID" value="KAJ8961738.1"/>
    <property type="molecule type" value="Genomic_DNA"/>
</dbReference>
<organism evidence="2 3">
    <name type="scientific">Aromia moschata</name>
    <dbReference type="NCBI Taxonomy" id="1265417"/>
    <lineage>
        <taxon>Eukaryota</taxon>
        <taxon>Metazoa</taxon>
        <taxon>Ecdysozoa</taxon>
        <taxon>Arthropoda</taxon>
        <taxon>Hexapoda</taxon>
        <taxon>Insecta</taxon>
        <taxon>Pterygota</taxon>
        <taxon>Neoptera</taxon>
        <taxon>Endopterygota</taxon>
        <taxon>Coleoptera</taxon>
        <taxon>Polyphaga</taxon>
        <taxon>Cucujiformia</taxon>
        <taxon>Chrysomeloidea</taxon>
        <taxon>Cerambycidae</taxon>
        <taxon>Cerambycinae</taxon>
        <taxon>Callichromatini</taxon>
        <taxon>Aromia</taxon>
    </lineage>
</organism>
<sequence length="82" mass="9151">MRNGKGAEMDKFVVRNVSVEAEESWNDCNATTYDPKAKLDVESALQKKKFQVQKRHRLSQFQVSSSSKSETVAKAPSSEGQS</sequence>
<gene>
    <name evidence="2" type="ORF">NQ318_021338</name>
</gene>
<proteinExistence type="predicted"/>
<evidence type="ECO:0000313" key="3">
    <source>
        <dbReference type="Proteomes" id="UP001162162"/>
    </source>
</evidence>
<dbReference type="AlphaFoldDB" id="A0AAV8ZC04"/>
<evidence type="ECO:0000313" key="2">
    <source>
        <dbReference type="EMBL" id="KAJ8961738.1"/>
    </source>
</evidence>
<comment type="caution">
    <text evidence="2">The sequence shown here is derived from an EMBL/GenBank/DDBJ whole genome shotgun (WGS) entry which is preliminary data.</text>
</comment>
<protein>
    <submittedName>
        <fullName evidence="2">Uncharacterized protein</fullName>
    </submittedName>
</protein>
<name>A0AAV8ZC04_9CUCU</name>
<keyword evidence="3" id="KW-1185">Reference proteome</keyword>